<feature type="compositionally biased region" description="Basic and acidic residues" evidence="1">
    <location>
        <begin position="1"/>
        <end position="18"/>
    </location>
</feature>
<evidence type="ECO:0000313" key="2">
    <source>
        <dbReference type="EMBL" id="MFI1714730.1"/>
    </source>
</evidence>
<name>A0ABW7U901_9ACTN</name>
<organism evidence="2 3">
    <name type="scientific">Streptomyces litmocidini</name>
    <dbReference type="NCBI Taxonomy" id="67318"/>
    <lineage>
        <taxon>Bacteria</taxon>
        <taxon>Bacillati</taxon>
        <taxon>Actinomycetota</taxon>
        <taxon>Actinomycetes</taxon>
        <taxon>Kitasatosporales</taxon>
        <taxon>Streptomycetaceae</taxon>
        <taxon>Streptomyces</taxon>
    </lineage>
</organism>
<evidence type="ECO:0000313" key="3">
    <source>
        <dbReference type="Proteomes" id="UP001611339"/>
    </source>
</evidence>
<evidence type="ECO:0000256" key="1">
    <source>
        <dbReference type="SAM" id="MobiDB-lite"/>
    </source>
</evidence>
<dbReference type="Proteomes" id="UP001611339">
    <property type="component" value="Unassembled WGS sequence"/>
</dbReference>
<protein>
    <submittedName>
        <fullName evidence="2">Uncharacterized protein</fullName>
    </submittedName>
</protein>
<dbReference type="EMBL" id="JBIRUI010000005">
    <property type="protein sequence ID" value="MFI1714730.1"/>
    <property type="molecule type" value="Genomic_DNA"/>
</dbReference>
<feature type="region of interest" description="Disordered" evidence="1">
    <location>
        <begin position="1"/>
        <end position="72"/>
    </location>
</feature>
<accession>A0ABW7U901</accession>
<comment type="caution">
    <text evidence="2">The sequence shown here is derived from an EMBL/GenBank/DDBJ whole genome shotgun (WGS) entry which is preliminary data.</text>
</comment>
<gene>
    <name evidence="2" type="ORF">ACH407_14305</name>
</gene>
<reference evidence="2 3" key="1">
    <citation type="submission" date="2024-10" db="EMBL/GenBank/DDBJ databases">
        <title>The Natural Products Discovery Center: Release of the First 8490 Sequenced Strains for Exploring Actinobacteria Biosynthetic Diversity.</title>
        <authorList>
            <person name="Kalkreuter E."/>
            <person name="Kautsar S.A."/>
            <person name="Yang D."/>
            <person name="Bader C.D."/>
            <person name="Teijaro C.N."/>
            <person name="Fluegel L."/>
            <person name="Davis C.M."/>
            <person name="Simpson J.R."/>
            <person name="Lauterbach L."/>
            <person name="Steele A.D."/>
            <person name="Gui C."/>
            <person name="Meng S."/>
            <person name="Li G."/>
            <person name="Viehrig K."/>
            <person name="Ye F."/>
            <person name="Su P."/>
            <person name="Kiefer A.F."/>
            <person name="Nichols A."/>
            <person name="Cepeda A.J."/>
            <person name="Yan W."/>
            <person name="Fan B."/>
            <person name="Jiang Y."/>
            <person name="Adhikari A."/>
            <person name="Zheng C.-J."/>
            <person name="Schuster L."/>
            <person name="Cowan T.M."/>
            <person name="Smanski M.J."/>
            <person name="Chevrette M.G."/>
            <person name="De Carvalho L.P.S."/>
            <person name="Shen B."/>
        </authorList>
    </citation>
    <scope>NUCLEOTIDE SEQUENCE [LARGE SCALE GENOMIC DNA]</scope>
    <source>
        <strain evidence="2 3">NPDC020602</strain>
    </source>
</reference>
<dbReference type="RefSeq" id="WP_398709278.1">
    <property type="nucleotide sequence ID" value="NZ_JBIRUI010000005.1"/>
</dbReference>
<keyword evidence="3" id="KW-1185">Reference proteome</keyword>
<sequence>MSEHRKPRADEPLPRDPEDQQATADDPLSVPVPDERDGGRAPATDEAGTGPRGRARDGTVHPEHPAPGEPAD</sequence>
<feature type="compositionally biased region" description="Basic and acidic residues" evidence="1">
    <location>
        <begin position="54"/>
        <end position="66"/>
    </location>
</feature>
<proteinExistence type="predicted"/>